<accession>A0A0E9P660</accession>
<reference evidence="1" key="2">
    <citation type="journal article" date="2015" name="Fish Shellfish Immunol.">
        <title>Early steps in the European eel (Anguilla anguilla)-Vibrio vulnificus interaction in the gills: Role of the RtxA13 toxin.</title>
        <authorList>
            <person name="Callol A."/>
            <person name="Pajuelo D."/>
            <person name="Ebbesson L."/>
            <person name="Teles M."/>
            <person name="MacKenzie S."/>
            <person name="Amaro C."/>
        </authorList>
    </citation>
    <scope>NUCLEOTIDE SEQUENCE</scope>
</reference>
<sequence length="85" mass="9501">MCTTQRDSHGFKTLFTSPWKVNGQRLSHFVHIVFTVYGSSTSLTYEQGNGLKRSSNITAGAEAVLTCTWQQLPSTSHRKGKRNIL</sequence>
<protein>
    <submittedName>
        <fullName evidence="1">Uncharacterized protein</fullName>
    </submittedName>
</protein>
<reference evidence="1" key="1">
    <citation type="submission" date="2014-11" db="EMBL/GenBank/DDBJ databases">
        <authorList>
            <person name="Amaro Gonzalez C."/>
        </authorList>
    </citation>
    <scope>NUCLEOTIDE SEQUENCE</scope>
</reference>
<dbReference type="EMBL" id="GBXM01108997">
    <property type="protein sequence ID" value="JAG99579.1"/>
    <property type="molecule type" value="Transcribed_RNA"/>
</dbReference>
<proteinExistence type="predicted"/>
<name>A0A0E9P660_ANGAN</name>
<dbReference type="AlphaFoldDB" id="A0A0E9P660"/>
<organism evidence="1">
    <name type="scientific">Anguilla anguilla</name>
    <name type="common">European freshwater eel</name>
    <name type="synonym">Muraena anguilla</name>
    <dbReference type="NCBI Taxonomy" id="7936"/>
    <lineage>
        <taxon>Eukaryota</taxon>
        <taxon>Metazoa</taxon>
        <taxon>Chordata</taxon>
        <taxon>Craniata</taxon>
        <taxon>Vertebrata</taxon>
        <taxon>Euteleostomi</taxon>
        <taxon>Actinopterygii</taxon>
        <taxon>Neopterygii</taxon>
        <taxon>Teleostei</taxon>
        <taxon>Anguilliformes</taxon>
        <taxon>Anguillidae</taxon>
        <taxon>Anguilla</taxon>
    </lineage>
</organism>
<evidence type="ECO:0000313" key="1">
    <source>
        <dbReference type="EMBL" id="JAG99579.1"/>
    </source>
</evidence>